<dbReference type="Proteomes" id="UP000001681">
    <property type="component" value="Chromosome"/>
</dbReference>
<dbReference type="HOGENOM" id="CLU_211580_2_0_9"/>
<reference evidence="3" key="3">
    <citation type="submission" date="2008-04" db="EMBL/GenBank/DDBJ databases">
        <title>Complete sequence of chromosome of Exiguobacterium sibiricum 255-15.</title>
        <authorList>
            <consortium name="US DOE Joint Genome Institute"/>
            <person name="Copeland A."/>
            <person name="Lucas S."/>
            <person name="Lapidus A."/>
            <person name="Glavina del Rio T."/>
            <person name="Dalin E."/>
            <person name="Tice H."/>
            <person name="Bruce D."/>
            <person name="Goodwin L."/>
            <person name="Pitluck S."/>
            <person name="Kiss H."/>
            <person name="Chertkov O."/>
            <person name="Monk C."/>
            <person name="Brettin T."/>
            <person name="Detter J.C."/>
            <person name="Han C."/>
            <person name="Kuske C.R."/>
            <person name="Schmutz J."/>
            <person name="Larimer F."/>
            <person name="Land M."/>
            <person name="Hauser L."/>
            <person name="Kyrpides N."/>
            <person name="Mikhailova N."/>
            <person name="Vishnivetskaya T."/>
            <person name="Rodrigues D.F."/>
            <person name="Gilichinsky D."/>
            <person name="Tiedje J."/>
            <person name="Richardson P."/>
        </authorList>
    </citation>
    <scope>NUCLEOTIDE SEQUENCE [LARGE SCALE GENOMIC DNA]</scope>
    <source>
        <strain evidence="3">DSM 17290 / CIP 109462 / JCM 13490 / 255-15</strain>
    </source>
</reference>
<dbReference type="STRING" id="262543.Exig_0596"/>
<name>B1YJP7_EXIS2</name>
<organism evidence="2 3">
    <name type="scientific">Exiguobacterium sibiricum (strain DSM 17290 / CCUG 55495 / CIP 109462 / JCM 13490 / 255-15)</name>
    <dbReference type="NCBI Taxonomy" id="262543"/>
    <lineage>
        <taxon>Bacteria</taxon>
        <taxon>Bacillati</taxon>
        <taxon>Bacillota</taxon>
        <taxon>Bacilli</taxon>
        <taxon>Bacillales</taxon>
        <taxon>Bacillales Family XII. Incertae Sedis</taxon>
        <taxon>Exiguobacterium</taxon>
    </lineage>
</organism>
<protein>
    <recommendedName>
        <fullName evidence="4">Cytochrome c oxidase subunit 2A</fullName>
    </recommendedName>
</protein>
<reference evidence="2 3" key="2">
    <citation type="journal article" date="2008" name="BMC Genomics">
        <title>Architecture of thermal adaptation in an Exiguobacterium sibiricum strain isolated from 3 million year old permafrost: a genome and transcriptome approach.</title>
        <authorList>
            <person name="Rodrigues D.F."/>
            <person name="Ivanova N."/>
            <person name="He Z."/>
            <person name="Huebner M."/>
            <person name="Zhou J."/>
            <person name="Tiedje J.M."/>
        </authorList>
    </citation>
    <scope>NUCLEOTIDE SEQUENCE [LARGE SCALE GENOMIC DNA]</scope>
    <source>
        <strain evidence="3">DSM 17290 / CIP 109462 / JCM 13490 / 255-15</strain>
    </source>
</reference>
<keyword evidence="1" id="KW-0812">Transmembrane</keyword>
<dbReference type="EMBL" id="CP001022">
    <property type="protein sequence ID" value="ACB60077.1"/>
    <property type="molecule type" value="Genomic_DNA"/>
</dbReference>
<keyword evidence="1" id="KW-0472">Membrane</keyword>
<evidence type="ECO:0008006" key="4">
    <source>
        <dbReference type="Google" id="ProtNLM"/>
    </source>
</evidence>
<sequence length="37" mass="3956">MSSKPEPNLSGTIVAVFIVASVIIGMWGSIFLLFSSR</sequence>
<dbReference type="AlphaFoldDB" id="B1YJP7"/>
<evidence type="ECO:0000313" key="3">
    <source>
        <dbReference type="Proteomes" id="UP000001681"/>
    </source>
</evidence>
<gene>
    <name evidence="2" type="ordered locus">Exig_0596</name>
</gene>
<keyword evidence="1" id="KW-1133">Transmembrane helix</keyword>
<feature type="transmembrane region" description="Helical" evidence="1">
    <location>
        <begin position="12"/>
        <end position="34"/>
    </location>
</feature>
<dbReference type="KEGG" id="esi:Exig_0596"/>
<proteinExistence type="predicted"/>
<keyword evidence="3" id="KW-1185">Reference proteome</keyword>
<accession>B1YJP7</accession>
<reference evidence="2 3" key="1">
    <citation type="journal article" date="2006" name="Extremophiles">
        <title>Characterization of Exiguobacterium isolates from the Siberian permafrost. Description of Exiguobacterium sibiricum sp. nov.</title>
        <authorList>
            <person name="Rodrigues D.F."/>
            <person name="Goris J."/>
            <person name="Vishnivetskaya T."/>
            <person name="Gilichinsky D."/>
            <person name="Thomashow M.F."/>
            <person name="Tiedje J.M."/>
        </authorList>
    </citation>
    <scope>NUCLEOTIDE SEQUENCE [LARGE SCALE GENOMIC DNA]</scope>
    <source>
        <strain evidence="3">DSM 17290 / CIP 109462 / JCM 13490 / 255-15</strain>
    </source>
</reference>
<evidence type="ECO:0000256" key="1">
    <source>
        <dbReference type="SAM" id="Phobius"/>
    </source>
</evidence>
<evidence type="ECO:0000313" key="2">
    <source>
        <dbReference type="EMBL" id="ACB60077.1"/>
    </source>
</evidence>